<dbReference type="SUPFAM" id="SSF51161">
    <property type="entry name" value="Trimeric LpxA-like enzymes"/>
    <property type="match status" value="1"/>
</dbReference>
<dbReference type="PANTHER" id="PTHR13061">
    <property type="entry name" value="DYNACTIN SUBUNIT P25"/>
    <property type="match status" value="1"/>
</dbReference>
<evidence type="ECO:0008006" key="2">
    <source>
        <dbReference type="Google" id="ProtNLM"/>
    </source>
</evidence>
<organism evidence="1">
    <name type="scientific">marine metagenome</name>
    <dbReference type="NCBI Taxonomy" id="408172"/>
    <lineage>
        <taxon>unclassified sequences</taxon>
        <taxon>metagenomes</taxon>
        <taxon>ecological metagenomes</taxon>
    </lineage>
</organism>
<accession>A0A382AY94</accession>
<dbReference type="EMBL" id="UINC01027369">
    <property type="protein sequence ID" value="SVB06495.1"/>
    <property type="molecule type" value="Genomic_DNA"/>
</dbReference>
<dbReference type="InterPro" id="IPR011004">
    <property type="entry name" value="Trimer_LpxA-like_sf"/>
</dbReference>
<dbReference type="PANTHER" id="PTHR13061:SF29">
    <property type="entry name" value="GAMMA CARBONIC ANHYDRASE-LIKE 1, MITOCHONDRIAL-RELATED"/>
    <property type="match status" value="1"/>
</dbReference>
<dbReference type="Gene3D" id="2.160.10.10">
    <property type="entry name" value="Hexapeptide repeat proteins"/>
    <property type="match status" value="1"/>
</dbReference>
<feature type="non-terminal residue" evidence="1">
    <location>
        <position position="169"/>
    </location>
</feature>
<name>A0A382AY94_9ZZZZ</name>
<proteinExistence type="predicted"/>
<gene>
    <name evidence="1" type="ORF">METZ01_LOCUS159349</name>
</gene>
<evidence type="ECO:0000313" key="1">
    <source>
        <dbReference type="EMBL" id="SVB06495.1"/>
    </source>
</evidence>
<protein>
    <recommendedName>
        <fullName evidence="2">Gamma carbonic anhydrase family protein</fullName>
    </recommendedName>
</protein>
<reference evidence="1" key="1">
    <citation type="submission" date="2018-05" db="EMBL/GenBank/DDBJ databases">
        <authorList>
            <person name="Lanie J.A."/>
            <person name="Ng W.-L."/>
            <person name="Kazmierczak K.M."/>
            <person name="Andrzejewski T.M."/>
            <person name="Davidsen T.M."/>
            <person name="Wayne K.J."/>
            <person name="Tettelin H."/>
            <person name="Glass J.I."/>
            <person name="Rusch D."/>
            <person name="Podicherti R."/>
            <person name="Tsui H.-C.T."/>
            <person name="Winkler M.E."/>
        </authorList>
    </citation>
    <scope>NUCLEOTIDE SEQUENCE</scope>
</reference>
<dbReference type="InterPro" id="IPR050484">
    <property type="entry name" value="Transf_Hexapept/Carb_Anhydrase"/>
</dbReference>
<dbReference type="AlphaFoldDB" id="A0A382AY94"/>
<sequence>MSSGNIINYLGITPDIHPDAFVAPSAYVIGKVDIGPKASIWYNCTVRGDEEPIHIGAGTNIQDGSTIHTSGGVTDTWIGEHVLVGHMCLLHGCRIEDRAFIGMGSVILDEAVVESNAMLAAGSLLTPGKHIPSGELWAGSPAKYKRDLRPEDLEIYSEYVARYITLAEN</sequence>
<dbReference type="InterPro" id="IPR047324">
    <property type="entry name" value="LbH_gamma_CA-like"/>
</dbReference>
<dbReference type="CDD" id="cd04645">
    <property type="entry name" value="LbH_gamma_CA_like"/>
    <property type="match status" value="1"/>
</dbReference>